<gene>
    <name evidence="10" type="ORF">PQG83_12360</name>
</gene>
<keyword evidence="6 8" id="KW-1133">Transmembrane helix</keyword>
<dbReference type="InterPro" id="IPR050297">
    <property type="entry name" value="LipidA_mod_glycosyltrf_83"/>
</dbReference>
<comment type="subcellular location">
    <subcellularLocation>
        <location evidence="1">Cell membrane</location>
        <topology evidence="1">Multi-pass membrane protein</topology>
    </subcellularLocation>
</comment>
<sequence length="579" mass="64850">MDSPPPQALFPSSFRSSITQSPLFQLMCVLLLAAWLLGVDGGWFFGPDLGALGLTDRDEGSNAEAAREMLETGDWISPTLNYEPRYAKPAFVYWLISGSYSLFGINEFAARLPSALSGLCLLWLQYVFVRKWAGPMVALFASCMLLLNLEFLGINRMVLTDPELVVFTTLAGYSFWHALHHEQAKRGLFVIFYLAMGCGMLVKGPVGIIIPLVGVIPYLTLTRQWGTFWQRGFPLLGIILVAAVAAPWYVMMFQIHGEAYWAAAQANTTGRFMNPMEGHGGTLLFYVPVLLIGFFPWSAFLPSVLYHTVKRWKAFWRGQGPATQEQHLECFLSLWVVGLLLFFTFSATRLPHYIYPLFPAAAVLIALWWKRFLTEESPVGLTASTRLLIGVGYLLGIAMMFVPAVFQLFMKQIAKEFPAAVQVDLAWLPSLVGLVMVIGTMLMRQCMRSDTKRYLAFWVGCGMMLIFTVLVARGGLSIYQQYFIGPPQELAVIAGYNLGRDDRLIQFGRKRPSLSFYAKRKVHFLGVNDEELPQHLAAPGRKMAIIQTQLRGQLPEAMAHWIVVLDHGGFSLLTSEPLL</sequence>
<keyword evidence="3" id="KW-0328">Glycosyltransferase</keyword>
<accession>A0AA96JUF7</accession>
<dbReference type="AlphaFoldDB" id="A0AA96JUF7"/>
<evidence type="ECO:0000256" key="6">
    <source>
        <dbReference type="ARBA" id="ARBA00022989"/>
    </source>
</evidence>
<evidence type="ECO:0000256" key="7">
    <source>
        <dbReference type="ARBA" id="ARBA00023136"/>
    </source>
</evidence>
<dbReference type="Proteomes" id="UP001302494">
    <property type="component" value="Chromosome"/>
</dbReference>
<feature type="transmembrane region" description="Helical" evidence="8">
    <location>
        <begin position="327"/>
        <end position="347"/>
    </location>
</feature>
<evidence type="ECO:0000259" key="9">
    <source>
        <dbReference type="Pfam" id="PF02366"/>
    </source>
</evidence>
<feature type="transmembrane region" description="Helical" evidence="8">
    <location>
        <begin position="455"/>
        <end position="476"/>
    </location>
</feature>
<dbReference type="GO" id="GO:0016763">
    <property type="term" value="F:pentosyltransferase activity"/>
    <property type="evidence" value="ECO:0007669"/>
    <property type="project" value="TreeGrafter"/>
</dbReference>
<feature type="transmembrane region" description="Helical" evidence="8">
    <location>
        <begin position="233"/>
        <end position="251"/>
    </location>
</feature>
<keyword evidence="4" id="KW-0808">Transferase</keyword>
<evidence type="ECO:0000256" key="5">
    <source>
        <dbReference type="ARBA" id="ARBA00022692"/>
    </source>
</evidence>
<feature type="transmembrane region" description="Helical" evidence="8">
    <location>
        <begin position="283"/>
        <end position="306"/>
    </location>
</feature>
<feature type="transmembrane region" description="Helical" evidence="8">
    <location>
        <begin position="132"/>
        <end position="152"/>
    </location>
</feature>
<keyword evidence="7 8" id="KW-0472">Membrane</keyword>
<protein>
    <submittedName>
        <fullName evidence="10">Glycosyltransferase family 39 protein</fullName>
    </submittedName>
</protein>
<organism evidence="10 11">
    <name type="scientific">Candidatus Nitrospira neomarina</name>
    <dbReference type="NCBI Taxonomy" id="3020899"/>
    <lineage>
        <taxon>Bacteria</taxon>
        <taxon>Pseudomonadati</taxon>
        <taxon>Nitrospirota</taxon>
        <taxon>Nitrospiria</taxon>
        <taxon>Nitrospirales</taxon>
        <taxon>Nitrospiraceae</taxon>
        <taxon>Nitrospira</taxon>
    </lineage>
</organism>
<dbReference type="GO" id="GO:0000030">
    <property type="term" value="F:mannosyltransferase activity"/>
    <property type="evidence" value="ECO:0007669"/>
    <property type="project" value="InterPro"/>
</dbReference>
<dbReference type="RefSeq" id="WP_312741453.1">
    <property type="nucleotide sequence ID" value="NZ_CP116968.1"/>
</dbReference>
<feature type="transmembrane region" description="Helical" evidence="8">
    <location>
        <begin position="191"/>
        <end position="221"/>
    </location>
</feature>
<keyword evidence="11" id="KW-1185">Reference proteome</keyword>
<evidence type="ECO:0000313" key="10">
    <source>
        <dbReference type="EMBL" id="WNM60553.1"/>
    </source>
</evidence>
<dbReference type="PANTHER" id="PTHR33908">
    <property type="entry name" value="MANNOSYLTRANSFERASE YKCB-RELATED"/>
    <property type="match status" value="1"/>
</dbReference>
<proteinExistence type="predicted"/>
<reference evidence="10 11" key="1">
    <citation type="submission" date="2023-01" db="EMBL/GenBank/DDBJ databases">
        <title>Cultivation and genomic characterization of new, ubiquitous marine nitrite-oxidizing bacteria from the Nitrospirales.</title>
        <authorList>
            <person name="Mueller A.J."/>
            <person name="Daebeler A."/>
            <person name="Herbold C.W."/>
            <person name="Kirkegaard R.H."/>
            <person name="Daims H."/>
        </authorList>
    </citation>
    <scope>NUCLEOTIDE SEQUENCE [LARGE SCALE GENOMIC DNA]</scope>
    <source>
        <strain evidence="10 11">DK</strain>
    </source>
</reference>
<feature type="transmembrane region" description="Helical" evidence="8">
    <location>
        <begin position="86"/>
        <end position="103"/>
    </location>
</feature>
<keyword evidence="2" id="KW-1003">Cell membrane</keyword>
<evidence type="ECO:0000256" key="2">
    <source>
        <dbReference type="ARBA" id="ARBA00022475"/>
    </source>
</evidence>
<dbReference type="Pfam" id="PF02366">
    <property type="entry name" value="PMT"/>
    <property type="match status" value="1"/>
</dbReference>
<evidence type="ECO:0000256" key="1">
    <source>
        <dbReference type="ARBA" id="ARBA00004651"/>
    </source>
</evidence>
<name>A0AA96JUF7_9BACT</name>
<feature type="transmembrane region" description="Helical" evidence="8">
    <location>
        <begin position="353"/>
        <end position="373"/>
    </location>
</feature>
<feature type="transmembrane region" description="Helical" evidence="8">
    <location>
        <begin position="426"/>
        <end position="443"/>
    </location>
</feature>
<dbReference type="GO" id="GO:0009103">
    <property type="term" value="P:lipopolysaccharide biosynthetic process"/>
    <property type="evidence" value="ECO:0007669"/>
    <property type="project" value="UniProtKB-ARBA"/>
</dbReference>
<feature type="domain" description="ArnT-like N-terminal" evidence="9">
    <location>
        <begin position="64"/>
        <end position="256"/>
    </location>
</feature>
<dbReference type="GO" id="GO:0010041">
    <property type="term" value="P:response to iron(III) ion"/>
    <property type="evidence" value="ECO:0007669"/>
    <property type="project" value="TreeGrafter"/>
</dbReference>
<dbReference type="PANTHER" id="PTHR33908:SF3">
    <property type="entry name" value="UNDECAPRENYL PHOSPHATE-ALPHA-4-AMINO-4-DEOXY-L-ARABINOSE ARABINOSYL TRANSFERASE"/>
    <property type="match status" value="1"/>
</dbReference>
<dbReference type="GO" id="GO:0005886">
    <property type="term" value="C:plasma membrane"/>
    <property type="evidence" value="ECO:0007669"/>
    <property type="project" value="UniProtKB-SubCell"/>
</dbReference>
<evidence type="ECO:0000256" key="4">
    <source>
        <dbReference type="ARBA" id="ARBA00022679"/>
    </source>
</evidence>
<feature type="transmembrane region" description="Helical" evidence="8">
    <location>
        <begin position="23"/>
        <end position="45"/>
    </location>
</feature>
<dbReference type="KEGG" id="nneo:PQG83_12360"/>
<evidence type="ECO:0000256" key="3">
    <source>
        <dbReference type="ARBA" id="ARBA00022676"/>
    </source>
</evidence>
<dbReference type="InterPro" id="IPR003342">
    <property type="entry name" value="ArnT-like_N"/>
</dbReference>
<dbReference type="EMBL" id="CP116968">
    <property type="protein sequence ID" value="WNM60553.1"/>
    <property type="molecule type" value="Genomic_DNA"/>
</dbReference>
<feature type="transmembrane region" description="Helical" evidence="8">
    <location>
        <begin position="385"/>
        <end position="406"/>
    </location>
</feature>
<evidence type="ECO:0000313" key="11">
    <source>
        <dbReference type="Proteomes" id="UP001302494"/>
    </source>
</evidence>
<dbReference type="GO" id="GO:0006493">
    <property type="term" value="P:protein O-linked glycosylation"/>
    <property type="evidence" value="ECO:0007669"/>
    <property type="project" value="InterPro"/>
</dbReference>
<evidence type="ECO:0000256" key="8">
    <source>
        <dbReference type="SAM" id="Phobius"/>
    </source>
</evidence>
<feature type="transmembrane region" description="Helical" evidence="8">
    <location>
        <begin position="164"/>
        <end position="179"/>
    </location>
</feature>
<keyword evidence="5 8" id="KW-0812">Transmembrane</keyword>